<sequence length="193" mass="21790">MKITKFLLGVIAFFAFFLPQVSCALEKNDKILIAYFSQTNNTERLAEDLIKGLTDYDVTLTEIVSVDPYSENMEKMSPRVKSEQENNTLIPIALSNYVSDLNDFDAVLIGTPIWFNHAPAPIKSFLNAYPVKTEQKLGVFITSGTSEPDVVLSDIEKYSTHKVDAYMQYRPSHESGMVRGEKYSKFINDINAL</sequence>
<feature type="domain" description="Flavodoxin-like" evidence="4">
    <location>
        <begin position="31"/>
        <end position="193"/>
    </location>
</feature>
<evidence type="ECO:0000256" key="1">
    <source>
        <dbReference type="ARBA" id="ARBA00022630"/>
    </source>
</evidence>
<dbReference type="InterPro" id="IPR008254">
    <property type="entry name" value="Flavodoxin/NO_synth"/>
</dbReference>
<dbReference type="STRING" id="762983.HMPREF9444_01532"/>
<keyword evidence="1" id="KW-0285">Flavoprotein</keyword>
<organism evidence="5 6">
    <name type="scientific">Succinatimonas hippei (strain DSM 22608 / JCM 16073 / KCTC 15190 / YIT 12066)</name>
    <dbReference type="NCBI Taxonomy" id="762983"/>
    <lineage>
        <taxon>Bacteria</taxon>
        <taxon>Pseudomonadati</taxon>
        <taxon>Pseudomonadota</taxon>
        <taxon>Gammaproteobacteria</taxon>
        <taxon>Aeromonadales</taxon>
        <taxon>Succinivibrionaceae</taxon>
        <taxon>Succinatimonas</taxon>
    </lineage>
</organism>
<dbReference type="Proteomes" id="UP000018458">
    <property type="component" value="Unassembled WGS sequence"/>
</dbReference>
<dbReference type="PROSITE" id="PS50902">
    <property type="entry name" value="FLAVODOXIN_LIKE"/>
    <property type="match status" value="1"/>
</dbReference>
<dbReference type="Pfam" id="PF12682">
    <property type="entry name" value="Flavodoxin_4"/>
    <property type="match status" value="1"/>
</dbReference>
<evidence type="ECO:0000256" key="2">
    <source>
        <dbReference type="ARBA" id="ARBA00022643"/>
    </source>
</evidence>
<keyword evidence="3" id="KW-0732">Signal</keyword>
<proteinExistence type="predicted"/>
<dbReference type="EMBL" id="AEVO01000090">
    <property type="protein sequence ID" value="EFY06685.1"/>
    <property type="molecule type" value="Genomic_DNA"/>
</dbReference>
<evidence type="ECO:0000256" key="3">
    <source>
        <dbReference type="SAM" id="SignalP"/>
    </source>
</evidence>
<dbReference type="eggNOG" id="COG0716">
    <property type="taxonomic scope" value="Bacteria"/>
</dbReference>
<dbReference type="PANTHER" id="PTHR39201:SF1">
    <property type="entry name" value="FLAVODOXIN-LIKE DOMAIN-CONTAINING PROTEIN"/>
    <property type="match status" value="1"/>
</dbReference>
<dbReference type="Gene3D" id="3.40.50.360">
    <property type="match status" value="1"/>
</dbReference>
<keyword evidence="2" id="KW-0288">FMN</keyword>
<dbReference type="HOGENOM" id="CLU_068890_1_1_6"/>
<keyword evidence="6" id="KW-1185">Reference proteome</keyword>
<comment type="caution">
    <text evidence="5">The sequence shown here is derived from an EMBL/GenBank/DDBJ whole genome shotgun (WGS) entry which is preliminary data.</text>
</comment>
<accession>E8LLC0</accession>
<evidence type="ECO:0000313" key="6">
    <source>
        <dbReference type="Proteomes" id="UP000018458"/>
    </source>
</evidence>
<dbReference type="AlphaFoldDB" id="E8LLC0"/>
<evidence type="ECO:0000313" key="5">
    <source>
        <dbReference type="EMBL" id="EFY06685.1"/>
    </source>
</evidence>
<feature type="signal peptide" evidence="3">
    <location>
        <begin position="1"/>
        <end position="24"/>
    </location>
</feature>
<dbReference type="PANTHER" id="PTHR39201">
    <property type="entry name" value="EXPORTED PROTEIN-RELATED"/>
    <property type="match status" value="1"/>
</dbReference>
<reference evidence="5 6" key="1">
    <citation type="submission" date="2011-01" db="EMBL/GenBank/DDBJ databases">
        <authorList>
            <person name="Weinstock G."/>
            <person name="Sodergren E."/>
            <person name="Clifton S."/>
            <person name="Fulton L."/>
            <person name="Fulton B."/>
            <person name="Courtney L."/>
            <person name="Fronick C."/>
            <person name="Harrison M."/>
            <person name="Strong C."/>
            <person name="Farmer C."/>
            <person name="Delahaunty K."/>
            <person name="Markovic C."/>
            <person name="Hall O."/>
            <person name="Minx P."/>
            <person name="Tomlinson C."/>
            <person name="Mitreva M."/>
            <person name="Hou S."/>
            <person name="Chen J."/>
            <person name="Wollam A."/>
            <person name="Pepin K.H."/>
            <person name="Johnson M."/>
            <person name="Bhonagiri V."/>
            <person name="Zhang X."/>
            <person name="Suruliraj S."/>
            <person name="Warren W."/>
            <person name="Chinwalla A."/>
            <person name="Mardis E.R."/>
            <person name="Wilson R.K."/>
        </authorList>
    </citation>
    <scope>NUCLEOTIDE SEQUENCE [LARGE SCALE GENOMIC DNA]</scope>
    <source>
        <strain evidence="6">DSM 22608 / JCM 16073 / KCTC 15190 / YIT 12066</strain>
    </source>
</reference>
<dbReference type="GO" id="GO:0010181">
    <property type="term" value="F:FMN binding"/>
    <property type="evidence" value="ECO:0007669"/>
    <property type="project" value="InterPro"/>
</dbReference>
<evidence type="ECO:0000259" key="4">
    <source>
        <dbReference type="PROSITE" id="PS50902"/>
    </source>
</evidence>
<dbReference type="SUPFAM" id="SSF52218">
    <property type="entry name" value="Flavoproteins"/>
    <property type="match status" value="1"/>
</dbReference>
<dbReference type="OrthoDB" id="9801479at2"/>
<dbReference type="RefSeq" id="WP_009143708.1">
    <property type="nucleotide sequence ID" value="NZ_GL831023.1"/>
</dbReference>
<feature type="chain" id="PRO_5003227152" description="Flavodoxin-like domain-containing protein" evidence="3">
    <location>
        <begin position="25"/>
        <end position="193"/>
    </location>
</feature>
<dbReference type="InterPro" id="IPR029039">
    <property type="entry name" value="Flavoprotein-like_sf"/>
</dbReference>
<name>E8LLC0_SUCHY</name>
<protein>
    <recommendedName>
        <fullName evidence="4">Flavodoxin-like domain-containing protein</fullName>
    </recommendedName>
</protein>
<gene>
    <name evidence="5" type="ORF">HMPREF9444_01532</name>
</gene>